<feature type="transmembrane region" description="Helical" evidence="10">
    <location>
        <begin position="224"/>
        <end position="244"/>
    </location>
</feature>
<feature type="compositionally biased region" description="Acidic residues" evidence="11">
    <location>
        <begin position="93"/>
        <end position="102"/>
    </location>
</feature>
<evidence type="ECO:0000256" key="1">
    <source>
        <dbReference type="ARBA" id="ARBA00004477"/>
    </source>
</evidence>
<proteinExistence type="inferred from homology"/>
<dbReference type="OrthoDB" id="9979195at2759"/>
<sequence>MSPKPAPKKEQESGSGSQNADLATTSTGGATLLIALQVGSRALTFIVNQILLRFLSPSILGISTQLEVYSISVLFFARESLRVAIQRQSDVSEVPDADASSDENEKAKPKQKSSKKRGLKEKQKQKVAVKKEDKPFGISAETPAGKAQAIVNLSYLSIYAGIGFAILLGMLYLRATTSDISIQETPFFDAALKIYGVSAILELLSEPCFVVVQHKSMYKIRARAEAVATLLRCLACCGTAIWASQSNLDLGVLPFAIGQAVYSVMLTLVYYASTSSLAKASGFSLSLTPLYTSNPANIIILTLWPDTLLHLAWNFFTQSILKHLLTQGDTLLISLFSSSTAQGTYALANNYGGLLARLLLQPIEESSRSYFGRLLTSSSPPDPSSPPSTPPKEKLIEAKQSLNTLLRGYTLLSITAVTLGPVLAPQLLHLLLGTHWSQTGAGAVLSVYCYYIPLLSLNGITEAFVSAVATEGEVNTQSGFFIVFSCAFAASSYLFLKVLGMGGEGLVWANCINMALRIGWSSVFIKRFMERGGVEWDLRGLLPGSGAVAGGVVTWGVLYQVSGTFTGGVMDLVKSGGVAVVFVGRTFTGGVMDLVKSGGVAVVFVGSL</sequence>
<feature type="transmembrane region" description="Helical" evidence="10">
    <location>
        <begin position="153"/>
        <end position="173"/>
    </location>
</feature>
<feature type="transmembrane region" description="Helical" evidence="10">
    <location>
        <begin position="409"/>
        <end position="428"/>
    </location>
</feature>
<protein>
    <recommendedName>
        <fullName evidence="8 10">Man(5)GlcNAc(2)-PP-dolichol translocation protein RFT1</fullName>
    </recommendedName>
</protein>
<comment type="similarity">
    <text evidence="3 10">Belongs to the RFT1 family.</text>
</comment>
<comment type="caution">
    <text evidence="10">Lacks conserved residue(s) required for the propagation of feature annotation.</text>
</comment>
<reference evidence="12" key="1">
    <citation type="submission" date="2021-07" db="EMBL/GenBank/DDBJ databases">
        <authorList>
            <person name="Durling M."/>
        </authorList>
    </citation>
    <scope>NUCLEOTIDE SEQUENCE</scope>
</reference>
<comment type="caution">
    <text evidence="12">The sequence shown here is derived from an EMBL/GenBank/DDBJ whole genome shotgun (WGS) entry which is preliminary data.</text>
</comment>
<accession>A0A9N9PVG9</accession>
<evidence type="ECO:0000256" key="11">
    <source>
        <dbReference type="SAM" id="MobiDB-lite"/>
    </source>
</evidence>
<evidence type="ECO:0000256" key="5">
    <source>
        <dbReference type="ARBA" id="ARBA00022824"/>
    </source>
</evidence>
<feature type="compositionally biased region" description="Basic residues" evidence="11">
    <location>
        <begin position="109"/>
        <end position="119"/>
    </location>
</feature>
<feature type="region of interest" description="Disordered" evidence="11">
    <location>
        <begin position="1"/>
        <end position="22"/>
    </location>
</feature>
<dbReference type="Pfam" id="PF04506">
    <property type="entry name" value="Rft-1"/>
    <property type="match status" value="1"/>
</dbReference>
<dbReference type="EMBL" id="CAJVRL010000064">
    <property type="protein sequence ID" value="CAG8955582.1"/>
    <property type="molecule type" value="Genomic_DNA"/>
</dbReference>
<feature type="transmembrane region" description="Helical" evidence="10">
    <location>
        <begin position="250"/>
        <end position="271"/>
    </location>
</feature>
<dbReference type="GO" id="GO:0005789">
    <property type="term" value="C:endoplasmic reticulum membrane"/>
    <property type="evidence" value="ECO:0007669"/>
    <property type="project" value="UniProtKB-SubCell"/>
</dbReference>
<feature type="region of interest" description="Disordered" evidence="11">
    <location>
        <begin position="92"/>
        <end position="130"/>
    </location>
</feature>
<keyword evidence="10" id="KW-0813">Transport</keyword>
<evidence type="ECO:0000256" key="3">
    <source>
        <dbReference type="ARBA" id="ARBA00010288"/>
    </source>
</evidence>
<evidence type="ECO:0000256" key="6">
    <source>
        <dbReference type="ARBA" id="ARBA00022989"/>
    </source>
</evidence>
<comment type="subcellular location">
    <subcellularLocation>
        <location evidence="1 10">Endoplasmic reticulum membrane</location>
        <topology evidence="1 10">Multi-pass membrane protein</topology>
    </subcellularLocation>
</comment>
<keyword evidence="4 10" id="KW-0812">Transmembrane</keyword>
<keyword evidence="13" id="KW-1185">Reference proteome</keyword>
<dbReference type="AlphaFoldDB" id="A0A9N9PVG9"/>
<evidence type="ECO:0000256" key="8">
    <source>
        <dbReference type="ARBA" id="ARBA00044793"/>
    </source>
</evidence>
<organism evidence="12 13">
    <name type="scientific">Hymenoscyphus fraxineus</name>
    <dbReference type="NCBI Taxonomy" id="746836"/>
    <lineage>
        <taxon>Eukaryota</taxon>
        <taxon>Fungi</taxon>
        <taxon>Dikarya</taxon>
        <taxon>Ascomycota</taxon>
        <taxon>Pezizomycotina</taxon>
        <taxon>Leotiomycetes</taxon>
        <taxon>Helotiales</taxon>
        <taxon>Helotiaceae</taxon>
        <taxon>Hymenoscyphus</taxon>
    </lineage>
</organism>
<keyword evidence="5 10" id="KW-0256">Endoplasmic reticulum</keyword>
<dbReference type="Proteomes" id="UP000696280">
    <property type="component" value="Unassembled WGS sequence"/>
</dbReference>
<evidence type="ECO:0000256" key="7">
    <source>
        <dbReference type="ARBA" id="ARBA00023136"/>
    </source>
</evidence>
<feature type="transmembrane region" description="Helical" evidence="10">
    <location>
        <begin position="193"/>
        <end position="212"/>
    </location>
</feature>
<keyword evidence="7 10" id="KW-0472">Membrane</keyword>
<evidence type="ECO:0000256" key="2">
    <source>
        <dbReference type="ARBA" id="ARBA00004922"/>
    </source>
</evidence>
<name>A0A9N9PVG9_9HELO</name>
<evidence type="ECO:0000313" key="13">
    <source>
        <dbReference type="Proteomes" id="UP000696280"/>
    </source>
</evidence>
<dbReference type="GO" id="GO:0034203">
    <property type="term" value="P:glycolipid translocation"/>
    <property type="evidence" value="ECO:0007669"/>
    <property type="project" value="TreeGrafter"/>
</dbReference>
<feature type="transmembrane region" description="Helical" evidence="10">
    <location>
        <begin position="505"/>
        <end position="525"/>
    </location>
</feature>
<evidence type="ECO:0000313" key="12">
    <source>
        <dbReference type="EMBL" id="CAG8955582.1"/>
    </source>
</evidence>
<comment type="function">
    <text evidence="9 10">Intramembrane glycolipid transporter that operates in the biosynthetic pathway of dolichol-linked oligosaccharides, the glycan precursors employed in protein asparagine (N)-glycosylation. The sequential addition of sugars to dolichol pyrophosphate produces dolichol-linked oligosaccharides containing fourteen sugars, including two GlcNAcs, nine mannoses and three glucoses. Once assembled, the oligosaccharide is transferred from the lipid to nascent proteins by oligosaccharyltransferases. The assembly of dolichol-linked oligosaccharides begins on the cytosolic side of the endoplasmic reticulum membrane and finishes in its lumen. RFT1 could mediate the translocation of the cytosolically oriented intermediate DolPP-GlcNAc2Man5, produced by ALG11, into the ER lumen where dolichol-linked oligosaccharides assembly continues. However, the intramembrane lipid transporter activity could not be confirmed in vitro.</text>
</comment>
<dbReference type="GO" id="GO:0006488">
    <property type="term" value="P:dolichol-linked oligosaccharide biosynthetic process"/>
    <property type="evidence" value="ECO:0007669"/>
    <property type="project" value="InterPro"/>
</dbReference>
<feature type="compositionally biased region" description="Basic and acidic residues" evidence="11">
    <location>
        <begin position="120"/>
        <end position="130"/>
    </location>
</feature>
<gene>
    <name evidence="12" type="ORF">HYFRA_00009536</name>
</gene>
<dbReference type="PANTHER" id="PTHR13117">
    <property type="entry name" value="ENDOPLASMIC RETICULUM MULTISPAN TRANSMEMBRANE PROTEIN-RELATED"/>
    <property type="match status" value="1"/>
</dbReference>
<evidence type="ECO:0000256" key="9">
    <source>
        <dbReference type="ARBA" id="ARBA00045912"/>
    </source>
</evidence>
<evidence type="ECO:0000256" key="10">
    <source>
        <dbReference type="RuleBase" id="RU365067"/>
    </source>
</evidence>
<dbReference type="InterPro" id="IPR007594">
    <property type="entry name" value="RFT1"/>
</dbReference>
<comment type="pathway">
    <text evidence="2">Protein modification; protein glycosylation.</text>
</comment>
<feature type="transmembrane region" description="Helical" evidence="10">
    <location>
        <begin position="448"/>
        <end position="468"/>
    </location>
</feature>
<feature type="transmembrane region" description="Helical" evidence="10">
    <location>
        <begin position="480"/>
        <end position="499"/>
    </location>
</feature>
<keyword evidence="6 10" id="KW-1133">Transmembrane helix</keyword>
<dbReference type="PANTHER" id="PTHR13117:SF5">
    <property type="entry name" value="PROTEIN RFT1 HOMOLOG"/>
    <property type="match status" value="1"/>
</dbReference>
<evidence type="ECO:0000256" key="4">
    <source>
        <dbReference type="ARBA" id="ARBA00022692"/>
    </source>
</evidence>